<dbReference type="AlphaFoldDB" id="A0A0C4YKC0"/>
<accession>A0A0C4YKC0</accession>
<keyword evidence="9" id="KW-0472">Membrane</keyword>
<evidence type="ECO:0000256" key="4">
    <source>
        <dbReference type="ARBA" id="ARBA00022452"/>
    </source>
</evidence>
<dbReference type="InterPro" id="IPR050298">
    <property type="entry name" value="Gram-neg_bact_OMP"/>
</dbReference>
<keyword evidence="7" id="KW-0406">Ion transport</keyword>
<dbReference type="EMBL" id="CP010537">
    <property type="protein sequence ID" value="AJG22424.1"/>
    <property type="molecule type" value="Genomic_DNA"/>
</dbReference>
<dbReference type="GO" id="GO:0009279">
    <property type="term" value="C:cell outer membrane"/>
    <property type="evidence" value="ECO:0007669"/>
    <property type="project" value="UniProtKB-SubCell"/>
</dbReference>
<evidence type="ECO:0000256" key="10">
    <source>
        <dbReference type="ARBA" id="ARBA00023237"/>
    </source>
</evidence>
<comment type="subcellular location">
    <subcellularLocation>
        <location evidence="1">Cell outer membrane</location>
        <topology evidence="1">Multi-pass membrane protein</topology>
    </subcellularLocation>
</comment>
<evidence type="ECO:0000256" key="3">
    <source>
        <dbReference type="ARBA" id="ARBA00022448"/>
    </source>
</evidence>
<sequence>MKLKCIAAVSMLAGAGSAFAQTNVTLYGVVDANVEYVNHVGAVPQATNGFNPGTANSAYRMGSGGLSGSRWGIRGTEDLGGGLKSVFVLESGYAADTGVGQQSGRMFGRQAFVGLQSAGLGQLTFGRQYTSMFDALANFAPASYATLYEPTVLQNGGNYREDNTIKYTGQFGPLSAWAHWSFGVGLTQPQVAAGVPAVGGNGEVPGQFRRDSAYGAAAMYAVGPFAGTIGYDQWNPSIGIASGSVKKASVAASYTVGPAKIMGGYRWGQSKNATDVVMLRDDYYWIGANYQATSALGFTLEYSYDNLKNLYGNTNAANPWQIAFISTYAFSKRTDVYLSTAYSKNAGLTLDSLATGYLTSLSLGSSYVLPSGGSSMLGVAVGLRHKF</sequence>
<evidence type="ECO:0000256" key="2">
    <source>
        <dbReference type="ARBA" id="ARBA00011233"/>
    </source>
</evidence>
<feature type="chain" id="PRO_5002174228" evidence="11">
    <location>
        <begin position="21"/>
        <end position="387"/>
    </location>
</feature>
<protein>
    <submittedName>
        <fullName evidence="13">Outer membrane protein (Porin)</fullName>
    </submittedName>
</protein>
<comment type="subunit">
    <text evidence="2">Homotrimer.</text>
</comment>
<evidence type="ECO:0000259" key="12">
    <source>
        <dbReference type="Pfam" id="PF13609"/>
    </source>
</evidence>
<feature type="domain" description="Porin" evidence="12">
    <location>
        <begin position="7"/>
        <end position="346"/>
    </location>
</feature>
<dbReference type="SUPFAM" id="SSF56935">
    <property type="entry name" value="Porins"/>
    <property type="match status" value="1"/>
</dbReference>
<keyword evidence="6 11" id="KW-0732">Signal</keyword>
<dbReference type="STRING" id="68895.RR42_s0834"/>
<dbReference type="CDD" id="cd00342">
    <property type="entry name" value="gram_neg_porins"/>
    <property type="match status" value="1"/>
</dbReference>
<reference evidence="13 14" key="1">
    <citation type="journal article" date="2015" name="Genome Announc.">
        <title>Complete Genome Sequence of Cupriavidus basilensis 4G11, Isolated from the Oak Ridge Field Research Center Site.</title>
        <authorList>
            <person name="Ray J."/>
            <person name="Waters R.J."/>
            <person name="Skerker J.M."/>
            <person name="Kuehl J.V."/>
            <person name="Price M.N."/>
            <person name="Huang J."/>
            <person name="Chakraborty R."/>
            <person name="Arkin A.P."/>
            <person name="Deutschbauer A."/>
        </authorList>
    </citation>
    <scope>NUCLEOTIDE SEQUENCE [LARGE SCALE GENOMIC DNA]</scope>
    <source>
        <strain evidence="13">4G11</strain>
    </source>
</reference>
<dbReference type="RefSeq" id="WP_043353894.1">
    <property type="nucleotide sequence ID" value="NZ_CP010537.1"/>
</dbReference>
<dbReference type="InterPro" id="IPR023614">
    <property type="entry name" value="Porin_dom_sf"/>
</dbReference>
<keyword evidence="5" id="KW-0812">Transmembrane</keyword>
<gene>
    <name evidence="13" type="ORF">RR42_s0834</name>
</gene>
<evidence type="ECO:0000256" key="8">
    <source>
        <dbReference type="ARBA" id="ARBA00023114"/>
    </source>
</evidence>
<evidence type="ECO:0000313" key="13">
    <source>
        <dbReference type="EMBL" id="AJG22424.1"/>
    </source>
</evidence>
<evidence type="ECO:0000256" key="11">
    <source>
        <dbReference type="SAM" id="SignalP"/>
    </source>
</evidence>
<dbReference type="Gene3D" id="2.40.160.10">
    <property type="entry name" value="Porin"/>
    <property type="match status" value="1"/>
</dbReference>
<dbReference type="PANTHER" id="PTHR34501:SF9">
    <property type="entry name" value="MAJOR OUTER MEMBRANE PROTEIN P.IA"/>
    <property type="match status" value="1"/>
</dbReference>
<keyword evidence="10" id="KW-0998">Cell outer membrane</keyword>
<dbReference type="GO" id="GO:0006811">
    <property type="term" value="P:monoatomic ion transport"/>
    <property type="evidence" value="ECO:0007669"/>
    <property type="project" value="UniProtKB-KW"/>
</dbReference>
<feature type="signal peptide" evidence="11">
    <location>
        <begin position="1"/>
        <end position="20"/>
    </location>
</feature>
<dbReference type="PANTHER" id="PTHR34501">
    <property type="entry name" value="PROTEIN YDDL-RELATED"/>
    <property type="match status" value="1"/>
</dbReference>
<dbReference type="GO" id="GO:0046930">
    <property type="term" value="C:pore complex"/>
    <property type="evidence" value="ECO:0007669"/>
    <property type="project" value="UniProtKB-KW"/>
</dbReference>
<keyword evidence="4" id="KW-1134">Transmembrane beta strand</keyword>
<keyword evidence="14" id="KW-1185">Reference proteome</keyword>
<evidence type="ECO:0000256" key="7">
    <source>
        <dbReference type="ARBA" id="ARBA00023065"/>
    </source>
</evidence>
<proteinExistence type="predicted"/>
<evidence type="ECO:0000256" key="1">
    <source>
        <dbReference type="ARBA" id="ARBA00004571"/>
    </source>
</evidence>
<dbReference type="Proteomes" id="UP000031843">
    <property type="component" value="Chromosome secondary"/>
</dbReference>
<dbReference type="KEGG" id="cbw:RR42_s0834"/>
<evidence type="ECO:0000313" key="14">
    <source>
        <dbReference type="Proteomes" id="UP000031843"/>
    </source>
</evidence>
<evidence type="ECO:0000256" key="5">
    <source>
        <dbReference type="ARBA" id="ARBA00022692"/>
    </source>
</evidence>
<dbReference type="InterPro" id="IPR033900">
    <property type="entry name" value="Gram_neg_porin_domain"/>
</dbReference>
<evidence type="ECO:0000256" key="6">
    <source>
        <dbReference type="ARBA" id="ARBA00022729"/>
    </source>
</evidence>
<organism evidence="13 14">
    <name type="scientific">Cupriavidus basilensis</name>
    <dbReference type="NCBI Taxonomy" id="68895"/>
    <lineage>
        <taxon>Bacteria</taxon>
        <taxon>Pseudomonadati</taxon>
        <taxon>Pseudomonadota</taxon>
        <taxon>Betaproteobacteria</taxon>
        <taxon>Burkholderiales</taxon>
        <taxon>Burkholderiaceae</taxon>
        <taxon>Cupriavidus</taxon>
    </lineage>
</organism>
<dbReference type="Pfam" id="PF13609">
    <property type="entry name" value="Porin_4"/>
    <property type="match status" value="1"/>
</dbReference>
<evidence type="ECO:0000256" key="9">
    <source>
        <dbReference type="ARBA" id="ARBA00023136"/>
    </source>
</evidence>
<dbReference type="OrthoDB" id="8951346at2"/>
<keyword evidence="3" id="KW-0813">Transport</keyword>
<name>A0A0C4YKC0_9BURK</name>
<dbReference type="GO" id="GO:0015288">
    <property type="term" value="F:porin activity"/>
    <property type="evidence" value="ECO:0007669"/>
    <property type="project" value="UniProtKB-KW"/>
</dbReference>
<keyword evidence="8" id="KW-0626">Porin</keyword>